<dbReference type="OrthoDB" id="73663at2"/>
<dbReference type="KEGG" id="dra:DR_1180"/>
<reference evidence="2 3" key="1">
    <citation type="journal article" date="1999" name="Science">
        <title>Genome sequence of the radioresistant bacterium Deinococcus radiodurans R1.</title>
        <authorList>
            <person name="White O."/>
            <person name="Eisen J.A."/>
            <person name="Heidelberg J.F."/>
            <person name="Hickey E.K."/>
            <person name="Peterson J.D."/>
            <person name="Dodson R.J."/>
            <person name="Haft D.H."/>
            <person name="Gwinn M.L."/>
            <person name="Nelson W.C."/>
            <person name="Richardson D.L."/>
            <person name="Moffat K.S."/>
            <person name="Qin H."/>
            <person name="Jiang L."/>
            <person name="Pamphile W."/>
            <person name="Crosby M."/>
            <person name="Shen M."/>
            <person name="Vamathevan J.J."/>
            <person name="Lam P."/>
            <person name="McDonald L."/>
            <person name="Utterback T."/>
            <person name="Zalewski C."/>
            <person name="Makarova K.S."/>
            <person name="Aravind L."/>
            <person name="Daly M.J."/>
            <person name="Minton K.W."/>
            <person name="Fleischmann R.D."/>
            <person name="Ketchum K.A."/>
            <person name="Nelson K.E."/>
            <person name="Salzberg S."/>
            <person name="Smith H.O."/>
            <person name="Venter J.C."/>
            <person name="Fraser C.M."/>
        </authorList>
    </citation>
    <scope>NUCLEOTIDE SEQUENCE [LARGE SCALE GENOMIC DNA]</scope>
    <source>
        <strain evidence="3">ATCC 13939 / DSM 20539 / JCM 16871 / LMG 4051 / NBRC 15346 / NCIMB 9279 / R1 / VKM B-1422</strain>
    </source>
</reference>
<protein>
    <recommendedName>
        <fullName evidence="4">Lipoprotein</fullName>
    </recommendedName>
</protein>
<feature type="signal peptide" evidence="1">
    <location>
        <begin position="1"/>
        <end position="22"/>
    </location>
</feature>
<dbReference type="PROSITE" id="PS51257">
    <property type="entry name" value="PROKAR_LIPOPROTEIN"/>
    <property type="match status" value="1"/>
</dbReference>
<dbReference type="PIR" id="C75427">
    <property type="entry name" value="C75427"/>
</dbReference>
<dbReference type="HOGENOM" id="CLU_134293_0_0_0"/>
<dbReference type="EMBL" id="AE000513">
    <property type="protein sequence ID" value="AAF10759.1"/>
    <property type="molecule type" value="Genomic_DNA"/>
</dbReference>
<dbReference type="PaxDb" id="243230-DR_1180"/>
<dbReference type="EnsemblBacteria" id="AAF10759">
    <property type="protein sequence ID" value="AAF10759"/>
    <property type="gene ID" value="DR_1180"/>
</dbReference>
<accession>Q9RV50</accession>
<evidence type="ECO:0000313" key="3">
    <source>
        <dbReference type="Proteomes" id="UP000002524"/>
    </source>
</evidence>
<dbReference type="InParanoid" id="Q9RV50"/>
<organism evidence="2 3">
    <name type="scientific">Deinococcus radiodurans (strain ATCC 13939 / DSM 20539 / JCM 16871 / CCUG 27074 / LMG 4051 / NBRC 15346 / NCIMB 9279 / VKM B-1422 / R1)</name>
    <dbReference type="NCBI Taxonomy" id="243230"/>
    <lineage>
        <taxon>Bacteria</taxon>
        <taxon>Thermotogati</taxon>
        <taxon>Deinococcota</taxon>
        <taxon>Deinococci</taxon>
        <taxon>Deinococcales</taxon>
        <taxon>Deinococcaceae</taxon>
        <taxon>Deinococcus</taxon>
    </lineage>
</organism>
<keyword evidence="1" id="KW-0732">Signal</keyword>
<dbReference type="AlphaFoldDB" id="Q9RV50"/>
<dbReference type="STRING" id="243230.DR_1180"/>
<keyword evidence="3" id="KW-1185">Reference proteome</keyword>
<evidence type="ECO:0008006" key="4">
    <source>
        <dbReference type="Google" id="ProtNLM"/>
    </source>
</evidence>
<dbReference type="RefSeq" id="WP_010887823.1">
    <property type="nucleotide sequence ID" value="NC_001263.1"/>
</dbReference>
<evidence type="ECO:0000313" key="2">
    <source>
        <dbReference type="EMBL" id="AAF10759.1"/>
    </source>
</evidence>
<dbReference type="PATRIC" id="fig|243230.17.peg.1379"/>
<gene>
    <name evidence="2" type="ordered locus">DR_1180</name>
</gene>
<feature type="chain" id="PRO_5009974273" description="Lipoprotein" evidence="1">
    <location>
        <begin position="23"/>
        <end position="169"/>
    </location>
</feature>
<sequence>MRTPSALLSLAAVGLLASCAPAVTGPQLGRIVSGSTGEEGTVSIVRGTLRPIVADPFAPDNVTIEIGGQTYKGRTQIVGRPATALPAGWGLSVGVGGSTRPGDSGQAALGWDTRLDSPRPAEVSYSGNLIARTNGARVRTLTCTLTVDARERGFGECTGENGTKYALQF</sequence>
<dbReference type="Proteomes" id="UP000002524">
    <property type="component" value="Chromosome 1"/>
</dbReference>
<proteinExistence type="predicted"/>
<name>Q9RV50_DEIRA</name>
<evidence type="ECO:0000256" key="1">
    <source>
        <dbReference type="SAM" id="SignalP"/>
    </source>
</evidence>
<dbReference type="GeneID" id="69517427"/>